<keyword evidence="3" id="KW-0472">Membrane</keyword>
<dbReference type="Pfam" id="PF10145">
    <property type="entry name" value="PhageMin_Tail"/>
    <property type="match status" value="1"/>
</dbReference>
<dbReference type="InterPro" id="IPR010090">
    <property type="entry name" value="Phage_tape_meas"/>
</dbReference>
<protein>
    <recommendedName>
        <fullName evidence="4">Phage tail tape measure protein domain-containing protein</fullName>
    </recommendedName>
</protein>
<dbReference type="PANTHER" id="PTHR37813">
    <property type="entry name" value="FELS-2 PROPHAGE PROTEIN"/>
    <property type="match status" value="1"/>
</dbReference>
<reference evidence="5" key="1">
    <citation type="journal article" date="2015" name="Nature">
        <title>Complex archaea that bridge the gap between prokaryotes and eukaryotes.</title>
        <authorList>
            <person name="Spang A."/>
            <person name="Saw J.H."/>
            <person name="Jorgensen S.L."/>
            <person name="Zaremba-Niedzwiedzka K."/>
            <person name="Martijn J."/>
            <person name="Lind A.E."/>
            <person name="van Eijk R."/>
            <person name="Schleper C."/>
            <person name="Guy L."/>
            <person name="Ettema T.J."/>
        </authorList>
    </citation>
    <scope>NUCLEOTIDE SEQUENCE</scope>
</reference>
<dbReference type="PANTHER" id="PTHR37813:SF1">
    <property type="entry name" value="FELS-2 PROPHAGE PROTEIN"/>
    <property type="match status" value="1"/>
</dbReference>
<keyword evidence="3" id="KW-0812">Transmembrane</keyword>
<dbReference type="NCBIfam" id="TIGR01760">
    <property type="entry name" value="tape_meas_TP901"/>
    <property type="match status" value="1"/>
</dbReference>
<proteinExistence type="predicted"/>
<sequence>MAQNLKLEVVLGMLDRATKPIRAITKGSVGLGRELKATRDQLKQLERQQSDISGWRTLNNATKQTTQAISANRDRVRELSRQMAQTSNPTKALTNDFRRAVREAHALKQKHQEQQRELQGLRGRLNNAGISTRNLGEHERTLRQRINSTNNQLQEQERRLRAVTAQQKRLAAAKRQYQRTQQMTGAMAGTGAAGLATGSAMLYAGARIITPGIDFGAQMSELQAITRLERESQDFQMLRDQARQLGGSTAFSATEVGAGQTFLARAGFTPEAIRTSMKDVLSLALANNADLARTADIASNISSAFKIDPSVEGNITRVADVLSGTAARANVDLEMLGDTMKYLGGKSDLGLTLEQAATMAGLLGNIGIQGSQGGTTTRALVNRLTAPAKAGREAMEELELQVANAQGGMRDIPDILRDINNATRDMGNVKRQALLTAIFGTEAGSGSAELVSQMAGGALDDFLNELMNLQGENQRMADILADNLGGDLKGFRSAWEDVGITIQDQNDGPLREWVQSWTALLRGVTNWIKENPELTATIFKTAAGFAMLITVFGVLTVTLASILGPFAMIRLGVAMFGIRALALLPILKAVGTAFMWLGRLLLLNPIGLAITLLIAAGWLLYKNWDGVIGGAKALWQDLGGSIPAVLATVGKFILNWSPLGLFYKAFAAVMSWFGVDLPSKFTDFGSMLMQGLVTGIKNSLGAVKGAITGAGNATVSWFKEKLGIRSPSRVFAELGGFTMQGLAQGIQRQQGEPLAAVAGVSQRMANATSGISFDSRRPLAARNAAASNPAGGRYEINIHAAPGMDPHAIARAVAAELDRRERESAAGARGALYDQE</sequence>
<name>A0A0F9YHV6_9ZZZZ</name>
<dbReference type="AlphaFoldDB" id="A0A0F9YHV6"/>
<organism evidence="5">
    <name type="scientific">marine sediment metagenome</name>
    <dbReference type="NCBI Taxonomy" id="412755"/>
    <lineage>
        <taxon>unclassified sequences</taxon>
        <taxon>metagenomes</taxon>
        <taxon>ecological metagenomes</taxon>
    </lineage>
</organism>
<evidence type="ECO:0000256" key="3">
    <source>
        <dbReference type="SAM" id="Phobius"/>
    </source>
</evidence>
<feature type="transmembrane region" description="Helical" evidence="3">
    <location>
        <begin position="542"/>
        <end position="564"/>
    </location>
</feature>
<keyword evidence="1" id="KW-1188">Viral release from host cell</keyword>
<comment type="caution">
    <text evidence="5">The sequence shown here is derived from an EMBL/GenBank/DDBJ whole genome shotgun (WGS) entry which is preliminary data.</text>
</comment>
<feature type="transmembrane region" description="Helical" evidence="3">
    <location>
        <begin position="576"/>
        <end position="596"/>
    </location>
</feature>
<keyword evidence="3" id="KW-1133">Transmembrane helix</keyword>
<evidence type="ECO:0000259" key="4">
    <source>
        <dbReference type="Pfam" id="PF10145"/>
    </source>
</evidence>
<feature type="transmembrane region" description="Helical" evidence="3">
    <location>
        <begin position="602"/>
        <end position="621"/>
    </location>
</feature>
<evidence type="ECO:0000313" key="5">
    <source>
        <dbReference type="EMBL" id="KKO04034.1"/>
    </source>
</evidence>
<evidence type="ECO:0000256" key="2">
    <source>
        <dbReference type="SAM" id="Coils"/>
    </source>
</evidence>
<dbReference type="EMBL" id="LAZR01000024">
    <property type="protein sequence ID" value="KKO04034.1"/>
    <property type="molecule type" value="Genomic_DNA"/>
</dbReference>
<gene>
    <name evidence="5" type="ORF">LCGC14_0089280</name>
</gene>
<feature type="transmembrane region" description="Helical" evidence="3">
    <location>
        <begin position="660"/>
        <end position="679"/>
    </location>
</feature>
<feature type="domain" description="Phage tail tape measure protein" evidence="4">
    <location>
        <begin position="239"/>
        <end position="440"/>
    </location>
</feature>
<accession>A0A0F9YHV6</accession>
<keyword evidence="2" id="KW-0175">Coiled coil</keyword>
<feature type="coiled-coil region" evidence="2">
    <location>
        <begin position="97"/>
        <end position="183"/>
    </location>
</feature>
<evidence type="ECO:0000256" key="1">
    <source>
        <dbReference type="ARBA" id="ARBA00022612"/>
    </source>
</evidence>